<dbReference type="Proteomes" id="UP000482800">
    <property type="component" value="Unassembled WGS sequence"/>
</dbReference>
<evidence type="ECO:0000313" key="3">
    <source>
        <dbReference type="Proteomes" id="UP000482800"/>
    </source>
</evidence>
<protein>
    <submittedName>
        <fullName evidence="2">Uncharacterized protein</fullName>
    </submittedName>
</protein>
<evidence type="ECO:0000256" key="1">
    <source>
        <dbReference type="SAM" id="MobiDB-lite"/>
    </source>
</evidence>
<evidence type="ECO:0000313" key="2">
    <source>
        <dbReference type="EMBL" id="GFJ85115.1"/>
    </source>
</evidence>
<reference evidence="2 3" key="1">
    <citation type="submission" date="2020-03" db="EMBL/GenBank/DDBJ databases">
        <title>Whole genome shotgun sequence of Phytohabitans houttuyneae NBRC 108639.</title>
        <authorList>
            <person name="Komaki H."/>
            <person name="Tamura T."/>
        </authorList>
    </citation>
    <scope>NUCLEOTIDE SEQUENCE [LARGE SCALE GENOMIC DNA]</scope>
    <source>
        <strain evidence="2 3">NBRC 108639</strain>
    </source>
</reference>
<dbReference type="EMBL" id="BLPF01000004">
    <property type="protein sequence ID" value="GFJ85115.1"/>
    <property type="molecule type" value="Genomic_DNA"/>
</dbReference>
<comment type="caution">
    <text evidence="2">The sequence shown here is derived from an EMBL/GenBank/DDBJ whole genome shotgun (WGS) entry which is preliminary data.</text>
</comment>
<dbReference type="AlphaFoldDB" id="A0A6V8KWZ2"/>
<reference evidence="2 3" key="2">
    <citation type="submission" date="2020-03" db="EMBL/GenBank/DDBJ databases">
        <authorList>
            <person name="Ichikawa N."/>
            <person name="Kimura A."/>
            <person name="Kitahashi Y."/>
            <person name="Uohara A."/>
        </authorList>
    </citation>
    <scope>NUCLEOTIDE SEQUENCE [LARGE SCALE GENOMIC DNA]</scope>
    <source>
        <strain evidence="2 3">NBRC 108639</strain>
    </source>
</reference>
<gene>
    <name evidence="2" type="ORF">Phou_092950</name>
</gene>
<organism evidence="2 3">
    <name type="scientific">Phytohabitans houttuyneae</name>
    <dbReference type="NCBI Taxonomy" id="1076126"/>
    <lineage>
        <taxon>Bacteria</taxon>
        <taxon>Bacillati</taxon>
        <taxon>Actinomycetota</taxon>
        <taxon>Actinomycetes</taxon>
        <taxon>Micromonosporales</taxon>
        <taxon>Micromonosporaceae</taxon>
    </lineage>
</organism>
<keyword evidence="3" id="KW-1185">Reference proteome</keyword>
<accession>A0A6V8KWZ2</accession>
<feature type="region of interest" description="Disordered" evidence="1">
    <location>
        <begin position="39"/>
        <end position="59"/>
    </location>
</feature>
<name>A0A6V8KWZ2_9ACTN</name>
<proteinExistence type="predicted"/>
<sequence>MCPRQDSNLRSRLRRARLQRVSFSIADLRKHLHCREPVTRGSARIRHSSVGTAEPRRADATPTLSVRFCTRRTLAGAT</sequence>